<organism evidence="2 3">
    <name type="scientific">Pedobacter frigoris</name>
    <dbReference type="NCBI Taxonomy" id="2571272"/>
    <lineage>
        <taxon>Bacteria</taxon>
        <taxon>Pseudomonadati</taxon>
        <taxon>Bacteroidota</taxon>
        <taxon>Sphingobacteriia</taxon>
        <taxon>Sphingobacteriales</taxon>
        <taxon>Sphingobacteriaceae</taxon>
        <taxon>Pedobacter</taxon>
    </lineage>
</organism>
<keyword evidence="1" id="KW-0732">Signal</keyword>
<dbReference type="AlphaFoldDB" id="A0A4U1CGY2"/>
<dbReference type="EMBL" id="SWBQ01000003">
    <property type="protein sequence ID" value="TKC06015.1"/>
    <property type="molecule type" value="Genomic_DNA"/>
</dbReference>
<dbReference type="OrthoDB" id="1148550at2"/>
<feature type="signal peptide" evidence="1">
    <location>
        <begin position="1"/>
        <end position="22"/>
    </location>
</feature>
<dbReference type="RefSeq" id="WP_136836277.1">
    <property type="nucleotide sequence ID" value="NZ_SWBQ01000003.1"/>
</dbReference>
<feature type="chain" id="PRO_5020606804" evidence="1">
    <location>
        <begin position="23"/>
        <end position="238"/>
    </location>
</feature>
<evidence type="ECO:0000256" key="1">
    <source>
        <dbReference type="SAM" id="SignalP"/>
    </source>
</evidence>
<dbReference type="Proteomes" id="UP000307244">
    <property type="component" value="Unassembled WGS sequence"/>
</dbReference>
<proteinExistence type="predicted"/>
<accession>A0A4U1CGY2</accession>
<dbReference type="SUPFAM" id="SSF49478">
    <property type="entry name" value="Cna protein B-type domain"/>
    <property type="match status" value="1"/>
</dbReference>
<evidence type="ECO:0000313" key="3">
    <source>
        <dbReference type="Proteomes" id="UP000307244"/>
    </source>
</evidence>
<name>A0A4U1CGY2_9SPHI</name>
<reference evidence="2 3" key="1">
    <citation type="submission" date="2019-04" db="EMBL/GenBank/DDBJ databases">
        <title>Pedobacter sp. RP-3-15 sp. nov., isolated from Arctic soil.</title>
        <authorList>
            <person name="Dahal R.H."/>
            <person name="Kim D.-U."/>
        </authorList>
    </citation>
    <scope>NUCLEOTIDE SEQUENCE [LARGE SCALE GENOMIC DNA]</scope>
    <source>
        <strain evidence="2 3">RP-3-15</strain>
    </source>
</reference>
<gene>
    <name evidence="2" type="ORF">FA047_11810</name>
</gene>
<evidence type="ECO:0000313" key="2">
    <source>
        <dbReference type="EMBL" id="TKC06015.1"/>
    </source>
</evidence>
<sequence length="238" mass="26206">MKKTLFTLLTALLCFSTTGLFAHALWIETPATGKVGQKQAVKVFYGEYADLGRDSVSTWYSDVKEFTLWLVGPDNKKTQLKVTSGLNYFEGSFTPERNGSYTVIVSHEAKELGGTTKYHFLSSAGVSVGKVAAAALQNTNALRLHLEDVTSLKIKNPIKMTAFLGDAVASKKAVTVFSPTGWSKEFYTDDKGGFEFIPLWPGRYVVEISDMDKKATGTHHGKDYTGVWKGATYSFELK</sequence>
<protein>
    <submittedName>
        <fullName evidence="2">DUF4198 domain-containing protein</fullName>
    </submittedName>
</protein>
<keyword evidence="3" id="KW-1185">Reference proteome</keyword>
<comment type="caution">
    <text evidence="2">The sequence shown here is derived from an EMBL/GenBank/DDBJ whole genome shotgun (WGS) entry which is preliminary data.</text>
</comment>